<dbReference type="InterPro" id="IPR007507">
    <property type="entry name" value="Glycos_transf_N"/>
</dbReference>
<evidence type="ECO:0000256" key="7">
    <source>
        <dbReference type="PIRSR" id="PIRSR639901-1"/>
    </source>
</evidence>
<accession>A0A8E6EU75</accession>
<keyword evidence="9" id="KW-1003">Cell membrane</keyword>
<dbReference type="EMBL" id="CP074694">
    <property type="protein sequence ID" value="QVL33364.1"/>
    <property type="molecule type" value="Genomic_DNA"/>
</dbReference>
<proteinExistence type="inferred from homology"/>
<dbReference type="PANTHER" id="PTHR42755:SF1">
    <property type="entry name" value="3-DEOXY-D-MANNO-OCTULOSONIC ACID TRANSFERASE, MITOCHONDRIAL-RELATED"/>
    <property type="match status" value="1"/>
</dbReference>
<dbReference type="InterPro" id="IPR039901">
    <property type="entry name" value="Kdotransferase"/>
</dbReference>
<feature type="site" description="Transition state stabilizer" evidence="8">
    <location>
        <position position="130"/>
    </location>
</feature>
<dbReference type="AlphaFoldDB" id="A0A8E6EU75"/>
<keyword evidence="9" id="KW-0472">Membrane</keyword>
<dbReference type="Gene3D" id="3.40.50.2000">
    <property type="entry name" value="Glycogen Phosphorylase B"/>
    <property type="match status" value="1"/>
</dbReference>
<dbReference type="GO" id="GO:0009244">
    <property type="term" value="P:lipopolysaccharide core region biosynthetic process"/>
    <property type="evidence" value="ECO:0007669"/>
    <property type="project" value="UniProtKB-UniRule"/>
</dbReference>
<keyword evidence="12" id="KW-1185">Reference proteome</keyword>
<organism evidence="11 12">
    <name type="scientific">Telmatocola sphagniphila</name>
    <dbReference type="NCBI Taxonomy" id="1123043"/>
    <lineage>
        <taxon>Bacteria</taxon>
        <taxon>Pseudomonadati</taxon>
        <taxon>Planctomycetota</taxon>
        <taxon>Planctomycetia</taxon>
        <taxon>Gemmatales</taxon>
        <taxon>Gemmataceae</taxon>
    </lineage>
</organism>
<dbReference type="EC" id="2.4.99.12" evidence="2 9"/>
<evidence type="ECO:0000256" key="4">
    <source>
        <dbReference type="ARBA" id="ARBA00022679"/>
    </source>
</evidence>
<evidence type="ECO:0000313" key="11">
    <source>
        <dbReference type="EMBL" id="QVL33364.1"/>
    </source>
</evidence>
<dbReference type="SUPFAM" id="SSF53756">
    <property type="entry name" value="UDP-Glycosyltransferase/glycogen phosphorylase"/>
    <property type="match status" value="1"/>
</dbReference>
<evidence type="ECO:0000259" key="10">
    <source>
        <dbReference type="Pfam" id="PF04413"/>
    </source>
</evidence>
<evidence type="ECO:0000256" key="3">
    <source>
        <dbReference type="ARBA" id="ARBA00019077"/>
    </source>
</evidence>
<dbReference type="Pfam" id="PF04413">
    <property type="entry name" value="Glycos_transf_N"/>
    <property type="match status" value="1"/>
</dbReference>
<reference evidence="11" key="1">
    <citation type="submission" date="2021-05" db="EMBL/GenBank/DDBJ databases">
        <title>Complete genome sequence of the cellulolytic planctomycete Telmatocola sphagniphila SP2T and characterization of the first cellulase from planctomycetes.</title>
        <authorList>
            <person name="Rakitin A.L."/>
            <person name="Beletsky A.V."/>
            <person name="Naumoff D.G."/>
            <person name="Kulichevskaya I.S."/>
            <person name="Mardanov A.V."/>
            <person name="Ravin N.V."/>
            <person name="Dedysh S.N."/>
        </authorList>
    </citation>
    <scope>NUCLEOTIDE SEQUENCE</scope>
    <source>
        <strain evidence="11">SP2T</strain>
    </source>
</reference>
<dbReference type="RefSeq" id="WP_213498254.1">
    <property type="nucleotide sequence ID" value="NZ_CP074694.1"/>
</dbReference>
<dbReference type="Gene3D" id="3.40.50.11720">
    <property type="entry name" value="3-Deoxy-D-manno-octulosonic-acid transferase, N-terminal domain"/>
    <property type="match status" value="1"/>
</dbReference>
<dbReference type="UniPathway" id="UPA00958"/>
<evidence type="ECO:0000256" key="9">
    <source>
        <dbReference type="RuleBase" id="RU365103"/>
    </source>
</evidence>
<evidence type="ECO:0000313" key="12">
    <source>
        <dbReference type="Proteomes" id="UP000676194"/>
    </source>
</evidence>
<comment type="subcellular location">
    <subcellularLocation>
        <location evidence="9">Cell membrane</location>
    </subcellularLocation>
</comment>
<comment type="function">
    <text evidence="9">Involved in lipopolysaccharide (LPS) biosynthesis. Catalyzes the transfer of 3-deoxy-D-manno-octulosonate (Kdo) residue(s) from CMP-Kdo to lipid IV(A), the tetraacyldisaccharide-1,4'-bisphosphate precursor of lipid A.</text>
</comment>
<dbReference type="GO" id="GO:0009245">
    <property type="term" value="P:lipid A biosynthetic process"/>
    <property type="evidence" value="ECO:0007669"/>
    <property type="project" value="TreeGrafter"/>
</dbReference>
<evidence type="ECO:0000256" key="6">
    <source>
        <dbReference type="ARBA" id="ARBA00049183"/>
    </source>
</evidence>
<dbReference type="InterPro" id="IPR038107">
    <property type="entry name" value="Glycos_transf_N_sf"/>
</dbReference>
<feature type="active site" description="Proton acceptor" evidence="7">
    <location>
        <position position="61"/>
    </location>
</feature>
<keyword evidence="4 9" id="KW-0808">Transferase</keyword>
<dbReference type="PANTHER" id="PTHR42755">
    <property type="entry name" value="3-DEOXY-MANNO-OCTULOSONATE CYTIDYLYLTRANSFERASE"/>
    <property type="match status" value="1"/>
</dbReference>
<comment type="catalytic activity">
    <reaction evidence="6 9">
        <text>lipid IVA (E. coli) + CMP-3-deoxy-beta-D-manno-octulosonate = alpha-Kdo-(2-&gt;6)-lipid IVA (E. coli) + CMP + H(+)</text>
        <dbReference type="Rhea" id="RHEA:28066"/>
        <dbReference type="ChEBI" id="CHEBI:15378"/>
        <dbReference type="ChEBI" id="CHEBI:58603"/>
        <dbReference type="ChEBI" id="CHEBI:60364"/>
        <dbReference type="ChEBI" id="CHEBI:60377"/>
        <dbReference type="ChEBI" id="CHEBI:85987"/>
        <dbReference type="EC" id="2.4.99.12"/>
    </reaction>
</comment>
<dbReference type="GO" id="GO:0005886">
    <property type="term" value="C:plasma membrane"/>
    <property type="evidence" value="ECO:0007669"/>
    <property type="project" value="UniProtKB-SubCell"/>
</dbReference>
<evidence type="ECO:0000256" key="2">
    <source>
        <dbReference type="ARBA" id="ARBA00012621"/>
    </source>
</evidence>
<sequence>MPIILNAIYGLLLLIALPALAWRSWKTGRYRRHLRAKLVGTHLPVKSLAKPIWFHGVSVGEIHLLRTVVAAFQKRHPQIPLIISSTTDTGLAEARKCFPDIPVLAWPFDFSWAVNRTLRSLTPQVVILAESELWPNFLHAANRMQIPVLVVNGRMSPRSTRRVRKFARLVKPLLYNRVGRFLMQTEEYAANLVSIGIPAIKITVTGSVKYDGALKILSNSASLGLRDILGISEEETVLVAGSTHAPEEEILLAGYRNLKSEFPNLRLVLVPRSPERFEAVANLVNAFQLPLVRRSCGLKSESNEEVILIDTLGELSAVWGFAHLGYVGGSFDGQRGGQSMIEPAGYGVPTLFGPHIWNFRDTVQRLLACGGAIKLESPDGLETQLRQWLQNPELRISAGKAARALIESQQGATQKTIDEIERYCESNPARRQAA</sequence>
<comment type="similarity">
    <text evidence="9">Belongs to the glycosyltransferase group 1 family.</text>
</comment>
<dbReference type="Proteomes" id="UP000676194">
    <property type="component" value="Chromosome"/>
</dbReference>
<evidence type="ECO:0000256" key="8">
    <source>
        <dbReference type="PIRSR" id="PIRSR639901-2"/>
    </source>
</evidence>
<evidence type="ECO:0000256" key="5">
    <source>
        <dbReference type="ARBA" id="ARBA00031445"/>
    </source>
</evidence>
<evidence type="ECO:0000256" key="1">
    <source>
        <dbReference type="ARBA" id="ARBA00004713"/>
    </source>
</evidence>
<protein>
    <recommendedName>
        <fullName evidence="3 9">3-deoxy-D-manno-octulosonic acid transferase</fullName>
        <shortName evidence="9">Kdo transferase</shortName>
        <ecNumber evidence="2 9">2.4.99.12</ecNumber>
    </recommendedName>
    <alternativeName>
        <fullName evidence="5 9">Lipid IV(A) 3-deoxy-D-manno-octulosonic acid transferase</fullName>
    </alternativeName>
</protein>
<feature type="domain" description="3-deoxy-D-manno-octulosonic-acid transferase N-terminal" evidence="10">
    <location>
        <begin position="46"/>
        <end position="211"/>
    </location>
</feature>
<dbReference type="GO" id="GO:0043842">
    <property type="term" value="F:Kdo transferase activity"/>
    <property type="evidence" value="ECO:0007669"/>
    <property type="project" value="UniProtKB-EC"/>
</dbReference>
<gene>
    <name evidence="11" type="ORF">KIH39_05475</name>
</gene>
<dbReference type="KEGG" id="tsph:KIH39_05475"/>
<keyword evidence="9" id="KW-0448">Lipopolysaccharide biosynthesis</keyword>
<comment type="pathway">
    <text evidence="1 9">Bacterial outer membrane biogenesis; LPS core biosynthesis.</text>
</comment>
<name>A0A8E6EU75_9BACT</name>
<feature type="site" description="Transition state stabilizer" evidence="8">
    <location>
        <position position="209"/>
    </location>
</feature>